<accession>A0A1I2X075</accession>
<dbReference type="InterPro" id="IPR004358">
    <property type="entry name" value="Sig_transdc_His_kin-like_C"/>
</dbReference>
<dbReference type="GO" id="GO:0000155">
    <property type="term" value="F:phosphorelay sensor kinase activity"/>
    <property type="evidence" value="ECO:0007669"/>
    <property type="project" value="InterPro"/>
</dbReference>
<evidence type="ECO:0000256" key="9">
    <source>
        <dbReference type="SAM" id="Phobius"/>
    </source>
</evidence>
<dbReference type="SUPFAM" id="SSF55874">
    <property type="entry name" value="ATPase domain of HSP90 chaperone/DNA topoisomerase II/histidine kinase"/>
    <property type="match status" value="1"/>
</dbReference>
<dbReference type="GO" id="GO:0005886">
    <property type="term" value="C:plasma membrane"/>
    <property type="evidence" value="ECO:0007669"/>
    <property type="project" value="TreeGrafter"/>
</dbReference>
<keyword evidence="5 12" id="KW-0418">Kinase</keyword>
<gene>
    <name evidence="12" type="ORF">SAMN04487988_11488</name>
</gene>
<name>A0A1I2X075_9BACT</name>
<dbReference type="EC" id="2.7.13.3" evidence="2"/>
<evidence type="ECO:0000256" key="3">
    <source>
        <dbReference type="ARBA" id="ARBA00022553"/>
    </source>
</evidence>
<dbReference type="AlphaFoldDB" id="A0A1I2X075"/>
<dbReference type="GO" id="GO:0004721">
    <property type="term" value="F:phosphoprotein phosphatase activity"/>
    <property type="evidence" value="ECO:0007669"/>
    <property type="project" value="TreeGrafter"/>
</dbReference>
<evidence type="ECO:0000256" key="4">
    <source>
        <dbReference type="ARBA" id="ARBA00022679"/>
    </source>
</evidence>
<dbReference type="Gene3D" id="3.30.565.10">
    <property type="entry name" value="Histidine kinase-like ATPase, C-terminal domain"/>
    <property type="match status" value="1"/>
</dbReference>
<feature type="transmembrane region" description="Helical" evidence="9">
    <location>
        <begin position="361"/>
        <end position="380"/>
    </location>
</feature>
<proteinExistence type="predicted"/>
<feature type="coiled-coil region" evidence="8">
    <location>
        <begin position="390"/>
        <end position="420"/>
    </location>
</feature>
<feature type="chain" id="PRO_5011710303" description="histidine kinase" evidence="10">
    <location>
        <begin position="24"/>
        <end position="655"/>
    </location>
</feature>
<comment type="catalytic activity">
    <reaction evidence="1">
        <text>ATP + protein L-histidine = ADP + protein N-phospho-L-histidine.</text>
        <dbReference type="EC" id="2.7.13.3"/>
    </reaction>
</comment>
<keyword evidence="4" id="KW-0808">Transferase</keyword>
<dbReference type="Gene3D" id="1.25.40.10">
    <property type="entry name" value="Tetratricopeptide repeat domain"/>
    <property type="match status" value="2"/>
</dbReference>
<keyword evidence="8" id="KW-0175">Coiled coil</keyword>
<feature type="signal peptide" evidence="10">
    <location>
        <begin position="1"/>
        <end position="23"/>
    </location>
</feature>
<evidence type="ECO:0000313" key="13">
    <source>
        <dbReference type="Proteomes" id="UP000199642"/>
    </source>
</evidence>
<dbReference type="PANTHER" id="PTHR45453">
    <property type="entry name" value="PHOSPHATE REGULON SENSOR PROTEIN PHOR"/>
    <property type="match status" value="1"/>
</dbReference>
<dbReference type="SUPFAM" id="SSF47384">
    <property type="entry name" value="Homodimeric domain of signal transducing histidine kinase"/>
    <property type="match status" value="1"/>
</dbReference>
<keyword evidence="13" id="KW-1185">Reference proteome</keyword>
<dbReference type="PROSITE" id="PS50109">
    <property type="entry name" value="HIS_KIN"/>
    <property type="match status" value="1"/>
</dbReference>
<dbReference type="InterPro" id="IPR036890">
    <property type="entry name" value="HATPase_C_sf"/>
</dbReference>
<keyword evidence="3" id="KW-0597">Phosphoprotein</keyword>
<reference evidence="13" key="1">
    <citation type="submission" date="2016-10" db="EMBL/GenBank/DDBJ databases">
        <authorList>
            <person name="Varghese N."/>
            <person name="Submissions S."/>
        </authorList>
    </citation>
    <scope>NUCLEOTIDE SEQUENCE [LARGE SCALE GENOMIC DNA]</scope>
    <source>
        <strain evidence="13">DSM 19315</strain>
    </source>
</reference>
<dbReference type="SUPFAM" id="SSF48452">
    <property type="entry name" value="TPR-like"/>
    <property type="match status" value="2"/>
</dbReference>
<dbReference type="PRINTS" id="PR00344">
    <property type="entry name" value="BCTRLSENSOR"/>
</dbReference>
<dbReference type="Pfam" id="PF02518">
    <property type="entry name" value="HATPase_c"/>
    <property type="match status" value="1"/>
</dbReference>
<evidence type="ECO:0000256" key="7">
    <source>
        <dbReference type="PROSITE-ProRule" id="PRU00339"/>
    </source>
</evidence>
<keyword evidence="9" id="KW-1133">Transmembrane helix</keyword>
<evidence type="ECO:0000256" key="10">
    <source>
        <dbReference type="SAM" id="SignalP"/>
    </source>
</evidence>
<keyword evidence="10" id="KW-0732">Signal</keyword>
<feature type="repeat" description="TPR" evidence="7">
    <location>
        <begin position="243"/>
        <end position="276"/>
    </location>
</feature>
<feature type="repeat" description="TPR" evidence="7">
    <location>
        <begin position="123"/>
        <end position="156"/>
    </location>
</feature>
<dbReference type="SMART" id="SM00387">
    <property type="entry name" value="HATPase_c"/>
    <property type="match status" value="1"/>
</dbReference>
<evidence type="ECO:0000256" key="5">
    <source>
        <dbReference type="ARBA" id="ARBA00022777"/>
    </source>
</evidence>
<keyword evidence="7" id="KW-0802">TPR repeat</keyword>
<dbReference type="InterPro" id="IPR050351">
    <property type="entry name" value="BphY/WalK/GraS-like"/>
</dbReference>
<dbReference type="InterPro" id="IPR011990">
    <property type="entry name" value="TPR-like_helical_dom_sf"/>
</dbReference>
<dbReference type="Gene3D" id="1.10.287.130">
    <property type="match status" value="1"/>
</dbReference>
<dbReference type="STRING" id="435880.SAMN04487988_11488"/>
<feature type="domain" description="Histidine kinase" evidence="11">
    <location>
        <begin position="427"/>
        <end position="645"/>
    </location>
</feature>
<dbReference type="InterPro" id="IPR036097">
    <property type="entry name" value="HisK_dim/P_sf"/>
</dbReference>
<keyword evidence="6" id="KW-0902">Two-component regulatory system</keyword>
<evidence type="ECO:0000259" key="11">
    <source>
        <dbReference type="PROSITE" id="PS50109"/>
    </source>
</evidence>
<evidence type="ECO:0000313" key="12">
    <source>
        <dbReference type="EMBL" id="SFH05331.1"/>
    </source>
</evidence>
<keyword evidence="9" id="KW-0812">Transmembrane</keyword>
<dbReference type="PROSITE" id="PS50005">
    <property type="entry name" value="TPR"/>
    <property type="match status" value="2"/>
</dbReference>
<dbReference type="PANTHER" id="PTHR45453:SF1">
    <property type="entry name" value="PHOSPHATE REGULON SENSOR PROTEIN PHOR"/>
    <property type="match status" value="1"/>
</dbReference>
<dbReference type="InterPro" id="IPR003594">
    <property type="entry name" value="HATPase_dom"/>
</dbReference>
<evidence type="ECO:0000256" key="2">
    <source>
        <dbReference type="ARBA" id="ARBA00012438"/>
    </source>
</evidence>
<keyword evidence="9" id="KW-0472">Membrane</keyword>
<evidence type="ECO:0000256" key="8">
    <source>
        <dbReference type="SAM" id="Coils"/>
    </source>
</evidence>
<dbReference type="Proteomes" id="UP000199642">
    <property type="component" value="Unassembled WGS sequence"/>
</dbReference>
<protein>
    <recommendedName>
        <fullName evidence="2">histidine kinase</fullName>
        <ecNumber evidence="2">2.7.13.3</ecNumber>
    </recommendedName>
</protein>
<evidence type="ECO:0000256" key="6">
    <source>
        <dbReference type="ARBA" id="ARBA00023012"/>
    </source>
</evidence>
<organism evidence="12 13">
    <name type="scientific">Algoriphagus hitonicola</name>
    <dbReference type="NCBI Taxonomy" id="435880"/>
    <lineage>
        <taxon>Bacteria</taxon>
        <taxon>Pseudomonadati</taxon>
        <taxon>Bacteroidota</taxon>
        <taxon>Cytophagia</taxon>
        <taxon>Cytophagales</taxon>
        <taxon>Cyclobacteriaceae</taxon>
        <taxon>Algoriphagus</taxon>
    </lineage>
</organism>
<evidence type="ECO:0000256" key="1">
    <source>
        <dbReference type="ARBA" id="ARBA00000085"/>
    </source>
</evidence>
<dbReference type="Pfam" id="PF13424">
    <property type="entry name" value="TPR_12"/>
    <property type="match status" value="2"/>
</dbReference>
<dbReference type="EMBL" id="FOPC01000014">
    <property type="protein sequence ID" value="SFH05331.1"/>
    <property type="molecule type" value="Genomic_DNA"/>
</dbReference>
<dbReference type="SMART" id="SM00028">
    <property type="entry name" value="TPR"/>
    <property type="match status" value="6"/>
</dbReference>
<dbReference type="InterPro" id="IPR005467">
    <property type="entry name" value="His_kinase_dom"/>
</dbReference>
<dbReference type="InterPro" id="IPR019734">
    <property type="entry name" value="TPR_rpt"/>
</dbReference>
<sequence length="655" mass="74052">MRILIQNLFLLFFFFLLSISAQSQQPDLDSLKEVLPNASGQERVDVLNEIATQLREISSQEAMDFSLEAEKLSQELNYTYGLSKSKENIGWIYYRGGQWQLAFDFSEDAYELASEIPDSNLAARILNNMGALYYAQQNYQMAINQFKMAFELVEGSDDLYTQIRSLNNVAFNFIQVEEYDSAVFYAKKAININESSGSPYLTSFSNRVLGDVHVGRGQFDSAVVIFEKSLQMARVQGITSFQASVMHRLGNAYLQLGELEKAEKILEEGIEVSEANNYRDELSKSHKYLSQVHQRRGDIDLAYQHLNQYTIINDSLVDQANRDRIALMQGMFQENLEKSELELLKAQNKNQADNLLFINRIVWLVSIAAIIVLILGLRLYKLNRNVKKYNQDLILQKQKIADQNSDLEQKSLQLEKINETKNKLFSILGHDLRGPIGSVKSLIDLTLGGAISQQEFMSILKTLKKDVDSVHFTLTNTLKWSLAQMEGFRVNPTSVSMNEVVQGIIQLLAPQIQTKSLHISNEMPADVILYLDRDLIEVVVRNILSNAVKFSPESGEIRIVFETGENDLLWCVSDQGKGMYPEEIEQILESDYSITRSKPGTQQEKGSGLGLQVCKEFVRMSKGNLGIESEPGKGTKVCVSLPAHILRNHSETVSS</sequence>
<dbReference type="GO" id="GO:0016036">
    <property type="term" value="P:cellular response to phosphate starvation"/>
    <property type="evidence" value="ECO:0007669"/>
    <property type="project" value="TreeGrafter"/>
</dbReference>